<keyword evidence="1" id="KW-0812">Transmembrane</keyword>
<name>A0A3D8PN67_9BACI</name>
<feature type="transmembrane region" description="Helical" evidence="1">
    <location>
        <begin position="12"/>
        <end position="32"/>
    </location>
</feature>
<accession>A0A3D8PN67</accession>
<reference evidence="3" key="1">
    <citation type="submission" date="2017-11" db="EMBL/GenBank/DDBJ databases">
        <authorList>
            <person name="Zhu W."/>
        </authorList>
    </citation>
    <scope>NUCLEOTIDE SEQUENCE [LARGE SCALE GENOMIC DNA]</scope>
    <source>
        <strain evidence="3">CAU 1051</strain>
    </source>
</reference>
<evidence type="ECO:0000313" key="3">
    <source>
        <dbReference type="Proteomes" id="UP000256520"/>
    </source>
</evidence>
<keyword evidence="3" id="KW-1185">Reference proteome</keyword>
<dbReference type="EMBL" id="PIOD01000016">
    <property type="protein sequence ID" value="RDW16681.1"/>
    <property type="molecule type" value="Genomic_DNA"/>
</dbReference>
<sequence length="85" mass="9698">MFGLSDFLRLTLSVLIILPAVSLIRELGYIIAGKLLGGKGMTITIGSGPSIIKFLIFDVRKYYFMYCWSHYDSLKLNTRWTNVFV</sequence>
<proteinExistence type="predicted"/>
<organism evidence="2 3">
    <name type="scientific">Oceanobacillus chungangensis</name>
    <dbReference type="NCBI Taxonomy" id="1229152"/>
    <lineage>
        <taxon>Bacteria</taxon>
        <taxon>Bacillati</taxon>
        <taxon>Bacillota</taxon>
        <taxon>Bacilli</taxon>
        <taxon>Bacillales</taxon>
        <taxon>Bacillaceae</taxon>
        <taxon>Oceanobacillus</taxon>
    </lineage>
</organism>
<evidence type="ECO:0000313" key="2">
    <source>
        <dbReference type="EMBL" id="RDW16681.1"/>
    </source>
</evidence>
<evidence type="ECO:0000256" key="1">
    <source>
        <dbReference type="SAM" id="Phobius"/>
    </source>
</evidence>
<keyword evidence="1" id="KW-1133">Transmembrane helix</keyword>
<comment type="caution">
    <text evidence="2">The sequence shown here is derived from an EMBL/GenBank/DDBJ whole genome shotgun (WGS) entry which is preliminary data.</text>
</comment>
<dbReference type="AlphaFoldDB" id="A0A3D8PN67"/>
<protein>
    <submittedName>
        <fullName evidence="2">Uncharacterized protein</fullName>
    </submittedName>
</protein>
<gene>
    <name evidence="2" type="ORF">CWR45_13700</name>
</gene>
<keyword evidence="1" id="KW-0472">Membrane</keyword>
<dbReference type="Proteomes" id="UP000256520">
    <property type="component" value="Unassembled WGS sequence"/>
</dbReference>